<accession>A0A7Z0CKH1</accession>
<reference evidence="2 3" key="1">
    <citation type="submission" date="2020-07" db="EMBL/GenBank/DDBJ databases">
        <title>Sequencing the genomes of 1000 actinobacteria strains.</title>
        <authorList>
            <person name="Klenk H.-P."/>
        </authorList>
    </citation>
    <scope>NUCLEOTIDE SEQUENCE [LARGE SCALE GENOMIC DNA]</scope>
    <source>
        <strain evidence="2 3">DSM 19970</strain>
    </source>
</reference>
<keyword evidence="2" id="KW-0436">Ligase</keyword>
<gene>
    <name evidence="2" type="ORF">BKA03_001834</name>
</gene>
<dbReference type="AlphaFoldDB" id="A0A7Z0CKH1"/>
<name>A0A7Z0CKH1_9MICO</name>
<dbReference type="Pfam" id="PF03147">
    <property type="entry name" value="FDX-ACB"/>
    <property type="match status" value="1"/>
</dbReference>
<proteinExistence type="predicted"/>
<dbReference type="GO" id="GO:0004812">
    <property type="term" value="F:aminoacyl-tRNA ligase activity"/>
    <property type="evidence" value="ECO:0007669"/>
    <property type="project" value="UniProtKB-KW"/>
</dbReference>
<dbReference type="EMBL" id="JACBZO010000001">
    <property type="protein sequence ID" value="NYI41715.1"/>
    <property type="molecule type" value="Genomic_DNA"/>
</dbReference>
<evidence type="ECO:0000313" key="3">
    <source>
        <dbReference type="Proteomes" id="UP000547973"/>
    </source>
</evidence>
<comment type="caution">
    <text evidence="2">The sequence shown here is derived from an EMBL/GenBank/DDBJ whole genome shotgun (WGS) entry which is preliminary data.</text>
</comment>
<feature type="domain" description="FDX-ACB" evidence="1">
    <location>
        <begin position="1"/>
        <end position="69"/>
    </location>
</feature>
<keyword evidence="2" id="KW-0030">Aminoacyl-tRNA synthetase</keyword>
<dbReference type="SMART" id="SM00896">
    <property type="entry name" value="FDX-ACB"/>
    <property type="match status" value="1"/>
</dbReference>
<protein>
    <submittedName>
        <fullName evidence="2">Phenylalanyl-tRNA synthetase beta subunit</fullName>
    </submittedName>
</protein>
<dbReference type="PROSITE" id="PS51447">
    <property type="entry name" value="FDX_ACB"/>
    <property type="match status" value="1"/>
</dbReference>
<evidence type="ECO:0000313" key="2">
    <source>
        <dbReference type="EMBL" id="NYI41715.1"/>
    </source>
</evidence>
<dbReference type="InterPro" id="IPR036690">
    <property type="entry name" value="Fdx_antiC-bd_sf"/>
</dbReference>
<dbReference type="RefSeq" id="WP_179398064.1">
    <property type="nucleotide sequence ID" value="NZ_JACBZO010000001.1"/>
</dbReference>
<organism evidence="2 3">
    <name type="scientific">Demequina lutea</name>
    <dbReference type="NCBI Taxonomy" id="431489"/>
    <lineage>
        <taxon>Bacteria</taxon>
        <taxon>Bacillati</taxon>
        <taxon>Actinomycetota</taxon>
        <taxon>Actinomycetes</taxon>
        <taxon>Micrococcales</taxon>
        <taxon>Demequinaceae</taxon>
        <taxon>Demequina</taxon>
    </lineage>
</organism>
<evidence type="ECO:0000259" key="1">
    <source>
        <dbReference type="PROSITE" id="PS51447"/>
    </source>
</evidence>
<dbReference type="InterPro" id="IPR005121">
    <property type="entry name" value="Fdx_antiC-bd"/>
</dbReference>
<dbReference type="SUPFAM" id="SSF54991">
    <property type="entry name" value="Anticodon-binding domain of PheRS"/>
    <property type="match status" value="1"/>
</dbReference>
<dbReference type="Proteomes" id="UP000547973">
    <property type="component" value="Unassembled WGS sequence"/>
</dbReference>
<keyword evidence="3" id="KW-1185">Reference proteome</keyword>
<sequence>MRARGRGDLVADARVFDVYEGAQVEAGHKSMAVNVRMRAADHTLSADEVLGVREAVIAAATGQLGAVPR</sequence>
<dbReference type="Gene3D" id="3.30.70.380">
    <property type="entry name" value="Ferrodoxin-fold anticodon-binding domain"/>
    <property type="match status" value="1"/>
</dbReference>